<feature type="domain" description="PB1-like" evidence="2">
    <location>
        <begin position="24"/>
        <end position="115"/>
    </location>
</feature>
<dbReference type="InterPro" id="IPR044970">
    <property type="entry name" value="CCB2"/>
</dbReference>
<dbReference type="Proteomes" id="UP000289340">
    <property type="component" value="Chromosome 9"/>
</dbReference>
<dbReference type="Pfam" id="PF11152">
    <property type="entry name" value="CCB2_CCB4"/>
    <property type="match status" value="1"/>
</dbReference>
<dbReference type="InterPro" id="IPR021325">
    <property type="entry name" value="CCB2/CCB4"/>
</dbReference>
<dbReference type="InterPro" id="IPR058594">
    <property type="entry name" value="PB1-like_dom_pln"/>
</dbReference>
<dbReference type="PANTHER" id="PTHR36403:SF1">
    <property type="entry name" value="PROTEIN COFACTOR ASSEMBLY OF COMPLEX C SUBUNIT B CCB2, CHLOROPLASTIC"/>
    <property type="match status" value="1"/>
</dbReference>
<dbReference type="GO" id="GO:0010190">
    <property type="term" value="P:cytochrome b6f complex assembly"/>
    <property type="evidence" value="ECO:0007669"/>
    <property type="project" value="InterPro"/>
</dbReference>
<keyword evidence="4" id="KW-1185">Reference proteome</keyword>
<comment type="caution">
    <text evidence="3">The sequence shown here is derived from an EMBL/GenBank/DDBJ whole genome shotgun (WGS) entry which is preliminary data.</text>
</comment>
<gene>
    <name evidence="3" type="ORF">D0Y65_024204</name>
</gene>
<evidence type="ECO:0000313" key="3">
    <source>
        <dbReference type="EMBL" id="RZB92082.1"/>
    </source>
</evidence>
<sequence length="557" mass="63578">MQILNSNFNSCCKSFLATGNRLHPLVNHRDIFVRNPVLKYDDEDKTLLLDIDEDKWSFFKLVGILKDDIKCTSDFKLWWTRVNDVGLKELAFDSDALELTNFALSNNNEVKFYFKKNNDRGVVATEGDVVALDDEDEGGSESGSENDNEGIVFKDSEEERAIEGNDGFDNEDEPLVNLISKKKCRKASHVGSRGGHLNVEEGNGELSEVYETKELYSARYEYDEEDKHKFVKYRKEELTRDFQFKIGLDVCSQREFKEAIVDHSIMNGRKVVFQPNDKVKARAKCKEKSKMIAKVIVDEDAIKQYCYLEAYGEERMHICVGNNYKLILERQPGLLLLEESNLGMTPKGLSQEHNPRTDSFQEGEEDRRLSKEHKDLKALHELKGSMTRSKAKFLQEEMAKRIKDGLLIKGKEGENHKEMNWTTEVEHLAKDSRGLKGILGLDESYLPRWIGYGFGSLLLLNHFLGSDSATVTPAQLSTEVLGLSLASFSIVLPYLGKFLKGAQPMDEKTIPDDTEQIFFMSTDIVDCLKEDLAWASYVLLRNTNVIAMVTCKYHYKL</sequence>
<accession>A0A445J117</accession>
<feature type="compositionally biased region" description="Acidic residues" evidence="1">
    <location>
        <begin position="131"/>
        <end position="148"/>
    </location>
</feature>
<dbReference type="Pfam" id="PF26130">
    <property type="entry name" value="PB1-like"/>
    <property type="match status" value="1"/>
</dbReference>
<evidence type="ECO:0000313" key="4">
    <source>
        <dbReference type="Proteomes" id="UP000289340"/>
    </source>
</evidence>
<name>A0A445J117_GLYSO</name>
<evidence type="ECO:0000259" key="2">
    <source>
        <dbReference type="Pfam" id="PF26130"/>
    </source>
</evidence>
<proteinExistence type="predicted"/>
<organism evidence="3 4">
    <name type="scientific">Glycine soja</name>
    <name type="common">Wild soybean</name>
    <dbReference type="NCBI Taxonomy" id="3848"/>
    <lineage>
        <taxon>Eukaryota</taxon>
        <taxon>Viridiplantae</taxon>
        <taxon>Streptophyta</taxon>
        <taxon>Embryophyta</taxon>
        <taxon>Tracheophyta</taxon>
        <taxon>Spermatophyta</taxon>
        <taxon>Magnoliopsida</taxon>
        <taxon>eudicotyledons</taxon>
        <taxon>Gunneridae</taxon>
        <taxon>Pentapetalae</taxon>
        <taxon>rosids</taxon>
        <taxon>fabids</taxon>
        <taxon>Fabales</taxon>
        <taxon>Fabaceae</taxon>
        <taxon>Papilionoideae</taxon>
        <taxon>50 kb inversion clade</taxon>
        <taxon>NPAAA clade</taxon>
        <taxon>indigoferoid/millettioid clade</taxon>
        <taxon>Phaseoleae</taxon>
        <taxon>Glycine</taxon>
        <taxon>Glycine subgen. Soja</taxon>
    </lineage>
</organism>
<feature type="region of interest" description="Disordered" evidence="1">
    <location>
        <begin position="131"/>
        <end position="153"/>
    </location>
</feature>
<evidence type="ECO:0000256" key="1">
    <source>
        <dbReference type="SAM" id="MobiDB-lite"/>
    </source>
</evidence>
<protein>
    <submittedName>
        <fullName evidence="3">Protein COFACTOR ASSEMBLY OF COMPLEX C SUBUNIT B CCB2, chloroplastic</fullName>
    </submittedName>
</protein>
<dbReference type="EMBL" id="QZWG01000009">
    <property type="protein sequence ID" value="RZB92082.1"/>
    <property type="molecule type" value="Genomic_DNA"/>
</dbReference>
<feature type="region of interest" description="Disordered" evidence="1">
    <location>
        <begin position="345"/>
        <end position="373"/>
    </location>
</feature>
<dbReference type="AlphaFoldDB" id="A0A445J117"/>
<dbReference type="PANTHER" id="PTHR36403">
    <property type="entry name" value="PROTEIN COFACTOR ASSEMBLY OF COMPLEX C SUBUNIT B CCB2, CHLOROPLASTIC"/>
    <property type="match status" value="1"/>
</dbReference>
<reference evidence="3 4" key="1">
    <citation type="submission" date="2018-09" db="EMBL/GenBank/DDBJ databases">
        <title>A high-quality reference genome of wild soybean provides a powerful tool to mine soybean genomes.</title>
        <authorList>
            <person name="Xie M."/>
            <person name="Chung C.Y.L."/>
            <person name="Li M.-W."/>
            <person name="Wong F.-L."/>
            <person name="Chan T.-F."/>
            <person name="Lam H.-M."/>
        </authorList>
    </citation>
    <scope>NUCLEOTIDE SEQUENCE [LARGE SCALE GENOMIC DNA]</scope>
    <source>
        <strain evidence="4">cv. W05</strain>
        <tissue evidence="3">Hypocotyl of etiolated seedlings</tissue>
    </source>
</reference>